<proteinExistence type="predicted"/>
<evidence type="ECO:0000256" key="1">
    <source>
        <dbReference type="SAM" id="Phobius"/>
    </source>
</evidence>
<keyword evidence="1" id="KW-1133">Transmembrane helix</keyword>
<dbReference type="RefSeq" id="WP_136182720.1">
    <property type="nucleotide sequence ID" value="NZ_JAVREQ010000015.1"/>
</dbReference>
<name>A0ABU2NTZ6_9ACTN</name>
<organism evidence="2 3">
    <name type="scientific">Streptomyces hazeniae</name>
    <dbReference type="NCBI Taxonomy" id="3075538"/>
    <lineage>
        <taxon>Bacteria</taxon>
        <taxon>Bacillati</taxon>
        <taxon>Actinomycetota</taxon>
        <taxon>Actinomycetes</taxon>
        <taxon>Kitasatosporales</taxon>
        <taxon>Streptomycetaceae</taxon>
        <taxon>Streptomyces</taxon>
    </lineage>
</organism>
<gene>
    <name evidence="2" type="ORF">RM572_17015</name>
</gene>
<evidence type="ECO:0000313" key="2">
    <source>
        <dbReference type="EMBL" id="MDT0380457.1"/>
    </source>
</evidence>
<feature type="transmembrane region" description="Helical" evidence="1">
    <location>
        <begin position="35"/>
        <end position="54"/>
    </location>
</feature>
<sequence length="60" mass="6565">MTRSRVLWFLLVLPLVTPLLLAAFAEGDGLTRQVWADSITVAVAIAVGNALIWGKRESEQ</sequence>
<accession>A0ABU2NTZ6</accession>
<dbReference type="EMBL" id="JAVREQ010000015">
    <property type="protein sequence ID" value="MDT0380457.1"/>
    <property type="molecule type" value="Genomic_DNA"/>
</dbReference>
<keyword evidence="1" id="KW-0472">Membrane</keyword>
<keyword evidence="3" id="KW-1185">Reference proteome</keyword>
<evidence type="ECO:0008006" key="4">
    <source>
        <dbReference type="Google" id="ProtNLM"/>
    </source>
</evidence>
<evidence type="ECO:0000313" key="3">
    <source>
        <dbReference type="Proteomes" id="UP001183414"/>
    </source>
</evidence>
<comment type="caution">
    <text evidence="2">The sequence shown here is derived from an EMBL/GenBank/DDBJ whole genome shotgun (WGS) entry which is preliminary data.</text>
</comment>
<keyword evidence="1" id="KW-0812">Transmembrane</keyword>
<dbReference type="Proteomes" id="UP001183414">
    <property type="component" value="Unassembled WGS sequence"/>
</dbReference>
<protein>
    <recommendedName>
        <fullName evidence="4">Holin</fullName>
    </recommendedName>
</protein>
<reference evidence="3" key="1">
    <citation type="submission" date="2023-07" db="EMBL/GenBank/DDBJ databases">
        <title>30 novel species of actinomycetes from the DSMZ collection.</title>
        <authorList>
            <person name="Nouioui I."/>
        </authorList>
    </citation>
    <scope>NUCLEOTIDE SEQUENCE [LARGE SCALE GENOMIC DNA]</scope>
    <source>
        <strain evidence="3">DSM 42041</strain>
    </source>
</reference>